<gene>
    <name evidence="2" type="ORF">GIY23_14020</name>
</gene>
<dbReference type="Gene3D" id="3.40.50.720">
    <property type="entry name" value="NAD(P)-binding Rossmann-like Domain"/>
    <property type="match status" value="1"/>
</dbReference>
<dbReference type="RefSeq" id="WP_154077072.1">
    <property type="nucleotide sequence ID" value="NZ_CP045929.1"/>
</dbReference>
<dbReference type="InterPro" id="IPR050177">
    <property type="entry name" value="Lipid_A_modif_metabolic_enz"/>
</dbReference>
<reference evidence="3" key="1">
    <citation type="submission" date="2019-11" db="EMBL/GenBank/DDBJ databases">
        <title>The complete genome sequence of Saccharopolyspora sp. E2A.</title>
        <authorList>
            <person name="Zhang G."/>
        </authorList>
    </citation>
    <scope>NUCLEOTIDE SEQUENCE [LARGE SCALE GENOMIC DNA]</scope>
    <source>
        <strain evidence="3">E2A</strain>
    </source>
</reference>
<proteinExistence type="predicted"/>
<protein>
    <submittedName>
        <fullName evidence="2">NAD-dependent epimerase/dehydratase family protein</fullName>
    </submittedName>
</protein>
<evidence type="ECO:0000313" key="3">
    <source>
        <dbReference type="Proteomes" id="UP000371041"/>
    </source>
</evidence>
<dbReference type="PANTHER" id="PTHR43245:SF13">
    <property type="entry name" value="UDP-D-APIOSE_UDP-D-XYLOSE SYNTHASE 2"/>
    <property type="match status" value="1"/>
</dbReference>
<keyword evidence="3" id="KW-1185">Reference proteome</keyword>
<accession>A0A5Q3Q9G2</accession>
<dbReference type="Proteomes" id="UP000371041">
    <property type="component" value="Chromosome"/>
</dbReference>
<dbReference type="InterPro" id="IPR001509">
    <property type="entry name" value="Epimerase_deHydtase"/>
</dbReference>
<dbReference type="PANTHER" id="PTHR43245">
    <property type="entry name" value="BIFUNCTIONAL POLYMYXIN RESISTANCE PROTEIN ARNA"/>
    <property type="match status" value="1"/>
</dbReference>
<evidence type="ECO:0000259" key="1">
    <source>
        <dbReference type="Pfam" id="PF01370"/>
    </source>
</evidence>
<name>A0A5Q3Q9G2_9PSEU</name>
<dbReference type="AlphaFoldDB" id="A0A5Q3Q9G2"/>
<feature type="domain" description="NAD-dependent epimerase/dehydratase" evidence="1">
    <location>
        <begin position="169"/>
        <end position="277"/>
    </location>
</feature>
<dbReference type="Pfam" id="PF01370">
    <property type="entry name" value="Epimerase"/>
    <property type="match status" value="2"/>
</dbReference>
<dbReference type="SUPFAM" id="SSF51735">
    <property type="entry name" value="NAD(P)-binding Rossmann-fold domains"/>
    <property type="match status" value="1"/>
</dbReference>
<dbReference type="KEGG" id="sace:GIY23_14020"/>
<sequence length="347" mass="37222">MRVLITGGAGFIGSHIADLAAEAGHEVRVLDCLLPTAHGQGPPPHLDAHEWVRADVGDGEAVRSALSGVDVVCHQAAMVGLETGTADMPEYVAHNDLGTARLLAVMAEENVRHLVLASSMVIYGEGRYTCPEHGTVRPGPRDRQDLEAGVFEPRCPDCGELLQPGLVGEDAPVDPRNTYATTKLTQEHLAASWARHTGGSVAALRYHNVYGPRMPRDTPYAGVGSLFRSALANGQAPRVFEDGAQRRDFVHVHDIARANLAAMEQQASPEFRAYNVCSGQPRTIADMARELAVTSGGPEPVVTGQYRLGDVRHIVADPQRARAELGFTAKVDFADGMREFGSAELRA</sequence>
<evidence type="ECO:0000313" key="2">
    <source>
        <dbReference type="EMBL" id="QGK70490.1"/>
    </source>
</evidence>
<dbReference type="PRINTS" id="PR01713">
    <property type="entry name" value="NUCEPIMERASE"/>
</dbReference>
<organism evidence="2 3">
    <name type="scientific">Allosaccharopolyspora coralli</name>
    <dbReference type="NCBI Taxonomy" id="2665642"/>
    <lineage>
        <taxon>Bacteria</taxon>
        <taxon>Bacillati</taxon>
        <taxon>Actinomycetota</taxon>
        <taxon>Actinomycetes</taxon>
        <taxon>Pseudonocardiales</taxon>
        <taxon>Pseudonocardiaceae</taxon>
        <taxon>Allosaccharopolyspora</taxon>
    </lineage>
</organism>
<feature type="domain" description="NAD-dependent epimerase/dehydratase" evidence="1">
    <location>
        <begin position="3"/>
        <end position="136"/>
    </location>
</feature>
<dbReference type="EMBL" id="CP045929">
    <property type="protein sequence ID" value="QGK70490.1"/>
    <property type="molecule type" value="Genomic_DNA"/>
</dbReference>
<dbReference type="InterPro" id="IPR036291">
    <property type="entry name" value="NAD(P)-bd_dom_sf"/>
</dbReference>